<proteinExistence type="predicted"/>
<dbReference type="SUPFAM" id="SSF48498">
    <property type="entry name" value="Tetracyclin repressor-like, C-terminal domain"/>
    <property type="match status" value="1"/>
</dbReference>
<dbReference type="PANTHER" id="PTHR30055">
    <property type="entry name" value="HTH-TYPE TRANSCRIPTIONAL REGULATOR RUTR"/>
    <property type="match status" value="1"/>
</dbReference>
<dbReference type="AlphaFoldDB" id="A0A1X2KT21"/>
<feature type="compositionally biased region" description="Basic residues" evidence="3">
    <location>
        <begin position="1"/>
        <end position="13"/>
    </location>
</feature>
<evidence type="ECO:0000256" key="2">
    <source>
        <dbReference type="PROSITE-ProRule" id="PRU00335"/>
    </source>
</evidence>
<name>A0A1X2KT21_9MYCO</name>
<dbReference type="InterPro" id="IPR036271">
    <property type="entry name" value="Tet_transcr_reg_TetR-rel_C_sf"/>
</dbReference>
<keyword evidence="6" id="KW-1185">Reference proteome</keyword>
<dbReference type="RefSeq" id="WP_085291524.1">
    <property type="nucleotide sequence ID" value="NZ_NCXM01000022.1"/>
</dbReference>
<sequence>MPSLTRKPRGHRSLGREQRREQMERSLLDATERLMRDGASFTELSVDRLSGEAGISRASFYIYFEDKGHLLRRLAGQVFGDLTDSARSWWSVAGRHDPDDARTAMSRIIATYRRHQAVLVALNEMAAYDPLTAQTYRELLTGISEQFTQVIEAGQADGSIRPELAPLTTASALTWMVERACQQNPPAKPPDYDAELAATLAEIAWGALYLKPTSER</sequence>
<dbReference type="GO" id="GO:0003700">
    <property type="term" value="F:DNA-binding transcription factor activity"/>
    <property type="evidence" value="ECO:0007669"/>
    <property type="project" value="TreeGrafter"/>
</dbReference>
<accession>A0A1X2KT21</accession>
<evidence type="ECO:0000313" key="6">
    <source>
        <dbReference type="Proteomes" id="UP000242320"/>
    </source>
</evidence>
<evidence type="ECO:0000256" key="3">
    <source>
        <dbReference type="SAM" id="MobiDB-lite"/>
    </source>
</evidence>
<comment type="caution">
    <text evidence="5">The sequence shown here is derived from an EMBL/GenBank/DDBJ whole genome shotgun (WGS) entry which is preliminary data.</text>
</comment>
<dbReference type="InterPro" id="IPR009057">
    <property type="entry name" value="Homeodomain-like_sf"/>
</dbReference>
<evidence type="ECO:0000256" key="1">
    <source>
        <dbReference type="ARBA" id="ARBA00023125"/>
    </source>
</evidence>
<dbReference type="OrthoDB" id="7186647at2"/>
<dbReference type="Pfam" id="PF00440">
    <property type="entry name" value="TetR_N"/>
    <property type="match status" value="1"/>
</dbReference>
<dbReference type="InterPro" id="IPR001647">
    <property type="entry name" value="HTH_TetR"/>
</dbReference>
<dbReference type="InterPro" id="IPR049397">
    <property type="entry name" value="EthR_C"/>
</dbReference>
<dbReference type="Pfam" id="PF21313">
    <property type="entry name" value="EthR_C"/>
    <property type="match status" value="1"/>
</dbReference>
<evidence type="ECO:0000313" key="5">
    <source>
        <dbReference type="EMBL" id="OSC24908.1"/>
    </source>
</evidence>
<dbReference type="EMBL" id="NCXM01000022">
    <property type="protein sequence ID" value="OSC24908.1"/>
    <property type="molecule type" value="Genomic_DNA"/>
</dbReference>
<dbReference type="PANTHER" id="PTHR30055:SF184">
    <property type="entry name" value="HTH-TYPE TRANSCRIPTIONAL REGULATOR ETHR"/>
    <property type="match status" value="1"/>
</dbReference>
<dbReference type="Proteomes" id="UP000242320">
    <property type="component" value="Unassembled WGS sequence"/>
</dbReference>
<organism evidence="5 6">
    <name type="scientific">Mycolicibacterium vulneris</name>
    <dbReference type="NCBI Taxonomy" id="547163"/>
    <lineage>
        <taxon>Bacteria</taxon>
        <taxon>Bacillati</taxon>
        <taxon>Actinomycetota</taxon>
        <taxon>Actinomycetes</taxon>
        <taxon>Mycobacteriales</taxon>
        <taxon>Mycobacteriaceae</taxon>
        <taxon>Mycolicibacterium</taxon>
    </lineage>
</organism>
<keyword evidence="1 2" id="KW-0238">DNA-binding</keyword>
<dbReference type="Gene3D" id="1.10.10.60">
    <property type="entry name" value="Homeodomain-like"/>
    <property type="match status" value="1"/>
</dbReference>
<feature type="DNA-binding region" description="H-T-H motif" evidence="2">
    <location>
        <begin position="45"/>
        <end position="64"/>
    </location>
</feature>
<dbReference type="Gene3D" id="1.10.357.10">
    <property type="entry name" value="Tetracycline Repressor, domain 2"/>
    <property type="match status" value="1"/>
</dbReference>
<dbReference type="PROSITE" id="PS50977">
    <property type="entry name" value="HTH_TETR_2"/>
    <property type="match status" value="1"/>
</dbReference>
<reference evidence="5 6" key="1">
    <citation type="submission" date="2017-04" db="EMBL/GenBank/DDBJ databases">
        <title>The new phylogeny of genus Mycobacterium.</title>
        <authorList>
            <person name="Tortoli E."/>
            <person name="Trovato A."/>
            <person name="Cirillo D.M."/>
        </authorList>
    </citation>
    <scope>NUCLEOTIDE SEQUENCE [LARGE SCALE GENOMIC DNA]</scope>
    <source>
        <strain evidence="5 6">DSM 45247</strain>
    </source>
</reference>
<dbReference type="InterPro" id="IPR023772">
    <property type="entry name" value="DNA-bd_HTH_TetR-type_CS"/>
</dbReference>
<evidence type="ECO:0000259" key="4">
    <source>
        <dbReference type="PROSITE" id="PS50977"/>
    </source>
</evidence>
<dbReference type="InterPro" id="IPR050109">
    <property type="entry name" value="HTH-type_TetR-like_transc_reg"/>
</dbReference>
<dbReference type="PROSITE" id="PS01081">
    <property type="entry name" value="HTH_TETR_1"/>
    <property type="match status" value="1"/>
</dbReference>
<feature type="domain" description="HTH tetR-type" evidence="4">
    <location>
        <begin position="21"/>
        <end position="82"/>
    </location>
</feature>
<dbReference type="GO" id="GO:0000976">
    <property type="term" value="F:transcription cis-regulatory region binding"/>
    <property type="evidence" value="ECO:0007669"/>
    <property type="project" value="TreeGrafter"/>
</dbReference>
<gene>
    <name evidence="5" type="ORF">B8W69_20035</name>
</gene>
<dbReference type="SUPFAM" id="SSF46689">
    <property type="entry name" value="Homeodomain-like"/>
    <property type="match status" value="1"/>
</dbReference>
<feature type="region of interest" description="Disordered" evidence="3">
    <location>
        <begin position="1"/>
        <end position="23"/>
    </location>
</feature>
<feature type="compositionally biased region" description="Basic and acidic residues" evidence="3">
    <location>
        <begin position="14"/>
        <end position="23"/>
    </location>
</feature>
<protein>
    <submittedName>
        <fullName evidence="5">TetR family transcriptional regulator</fullName>
    </submittedName>
</protein>